<dbReference type="PANTHER" id="PTHR45632">
    <property type="entry name" value="LD33804P"/>
    <property type="match status" value="1"/>
</dbReference>
<evidence type="ECO:0000259" key="4">
    <source>
        <dbReference type="SMART" id="SM00875"/>
    </source>
</evidence>
<dbReference type="Gene3D" id="1.25.40.420">
    <property type="match status" value="1"/>
</dbReference>
<dbReference type="PRINTS" id="PR00501">
    <property type="entry name" value="KELCHREPEAT"/>
</dbReference>
<dbReference type="InterPro" id="IPR006652">
    <property type="entry name" value="Kelch_1"/>
</dbReference>
<dbReference type="STRING" id="103827.A0A0N5D281"/>
<dbReference type="InterPro" id="IPR011705">
    <property type="entry name" value="BACK"/>
</dbReference>
<reference evidence="5 6" key="2">
    <citation type="submission" date="2018-11" db="EMBL/GenBank/DDBJ databases">
        <authorList>
            <consortium name="Pathogen Informatics"/>
        </authorList>
    </citation>
    <scope>NUCLEOTIDE SEQUENCE [LARGE SCALE GENOMIC DNA]</scope>
</reference>
<accession>A0A0N5D281</accession>
<organism evidence="7">
    <name type="scientific">Thelazia callipaeda</name>
    <name type="common">Oriental eyeworm</name>
    <name type="synonym">Parasitic nematode</name>
    <dbReference type="NCBI Taxonomy" id="103827"/>
    <lineage>
        <taxon>Eukaryota</taxon>
        <taxon>Metazoa</taxon>
        <taxon>Ecdysozoa</taxon>
        <taxon>Nematoda</taxon>
        <taxon>Chromadorea</taxon>
        <taxon>Rhabditida</taxon>
        <taxon>Spirurina</taxon>
        <taxon>Spiruromorpha</taxon>
        <taxon>Thelazioidea</taxon>
        <taxon>Thelaziidae</taxon>
        <taxon>Thelazia</taxon>
    </lineage>
</organism>
<dbReference type="OrthoDB" id="5775046at2759"/>
<gene>
    <name evidence="5" type="ORF">TCLT_LOCUS6969</name>
</gene>
<dbReference type="InterPro" id="IPR015915">
    <property type="entry name" value="Kelch-typ_b-propeller"/>
</dbReference>
<keyword evidence="2" id="KW-0677">Repeat</keyword>
<feature type="domain" description="BACK" evidence="4">
    <location>
        <begin position="131"/>
        <end position="234"/>
    </location>
</feature>
<feature type="compositionally biased region" description="Basic and acidic residues" evidence="3">
    <location>
        <begin position="571"/>
        <end position="582"/>
    </location>
</feature>
<evidence type="ECO:0000256" key="2">
    <source>
        <dbReference type="ARBA" id="ARBA00022737"/>
    </source>
</evidence>
<dbReference type="Pfam" id="PF24681">
    <property type="entry name" value="Kelch_KLHDC2_KLHL20_DRC7"/>
    <property type="match status" value="1"/>
</dbReference>
<dbReference type="PANTHER" id="PTHR45632:SF3">
    <property type="entry name" value="KELCH-LIKE PROTEIN 32"/>
    <property type="match status" value="1"/>
</dbReference>
<protein>
    <submittedName>
        <fullName evidence="7">BACK domain-containing protein</fullName>
    </submittedName>
</protein>
<proteinExistence type="predicted"/>
<dbReference type="OMA" id="CFFLEDQ"/>
<dbReference type="Pfam" id="PF07707">
    <property type="entry name" value="BACK"/>
    <property type="match status" value="1"/>
</dbReference>
<dbReference type="SMART" id="SM00875">
    <property type="entry name" value="BACK"/>
    <property type="match status" value="1"/>
</dbReference>
<dbReference type="Pfam" id="PF01344">
    <property type="entry name" value="Kelch_1"/>
    <property type="match status" value="1"/>
</dbReference>
<dbReference type="AlphaFoldDB" id="A0A0N5D281"/>
<sequence>MNIDAAEKCCKNKATKIDDDDDDEDDVLLNCTFITDHNDKYRINSRFIECRCPYLIPHMKFDEGAEHYIIKTPVDIKIIKAIFYILKYGSTDVEDWLQLERIIQVANQWKLVKVPQCIIQRFISRINEENCISVWRMSIKYSPSDAKKVFEYVLYTVNESVKKRYNIDFFRLRSHDLFQILDADLLKIDSEIDVWNLLKKWILADRKERFAACRYLLKSIRYNLLNDAEKAQIKNDLNRMRITTGNKKSISWSTINEYRSQRDFILAFGGWEKTGPSNAAEVLDIFKNQWRSALTIQDKRKVAYHENIVIANKLYVIGGFDGTQYFNTVRCYDSNTREWMELAPMHHARCYIAACEIRGTIIVAGGSDGRTRLKTAEMYDAKKNQWTKIRNMLQRRSDAAACAMGGKMYIAGGFTGETVLQTVEVYTPETDIWVEVAHMSTPRSGLACVASTDFMLIAGGFDGINRLSTAEILRIGSAHTVIVQSMPIPRSNFAMCKMGNYFYAVGGYSTSVTKSVLRFDGKKWERVADISSGRSALKVVILKAWPDPMELFYEDVTVNSEPRSPCPKSVKSKEHSDGEINA</sequence>
<feature type="region of interest" description="Disordered" evidence="3">
    <location>
        <begin position="560"/>
        <end position="582"/>
    </location>
</feature>
<dbReference type="SMART" id="SM00612">
    <property type="entry name" value="Kelch"/>
    <property type="match status" value="5"/>
</dbReference>
<dbReference type="SUPFAM" id="SSF117281">
    <property type="entry name" value="Kelch motif"/>
    <property type="match status" value="1"/>
</dbReference>
<dbReference type="EMBL" id="UYYF01004462">
    <property type="protein sequence ID" value="VDN04377.1"/>
    <property type="molecule type" value="Genomic_DNA"/>
</dbReference>
<evidence type="ECO:0000313" key="5">
    <source>
        <dbReference type="EMBL" id="VDN04377.1"/>
    </source>
</evidence>
<dbReference type="WBParaSite" id="TCLT_0000698001-mRNA-1">
    <property type="protein sequence ID" value="TCLT_0000698001-mRNA-1"/>
    <property type="gene ID" value="TCLT_0000698001"/>
</dbReference>
<keyword evidence="6" id="KW-1185">Reference proteome</keyword>
<evidence type="ECO:0000313" key="6">
    <source>
        <dbReference type="Proteomes" id="UP000276776"/>
    </source>
</evidence>
<dbReference type="Proteomes" id="UP000276776">
    <property type="component" value="Unassembled WGS sequence"/>
</dbReference>
<name>A0A0N5D281_THECL</name>
<evidence type="ECO:0000256" key="1">
    <source>
        <dbReference type="ARBA" id="ARBA00022441"/>
    </source>
</evidence>
<dbReference type="Gene3D" id="2.120.10.80">
    <property type="entry name" value="Kelch-type beta propeller"/>
    <property type="match status" value="1"/>
</dbReference>
<evidence type="ECO:0000256" key="3">
    <source>
        <dbReference type="SAM" id="MobiDB-lite"/>
    </source>
</evidence>
<evidence type="ECO:0000313" key="7">
    <source>
        <dbReference type="WBParaSite" id="TCLT_0000698001-mRNA-1"/>
    </source>
</evidence>
<reference evidence="7" key="1">
    <citation type="submission" date="2017-02" db="UniProtKB">
        <authorList>
            <consortium name="WormBaseParasite"/>
        </authorList>
    </citation>
    <scope>IDENTIFICATION</scope>
</reference>
<keyword evidence="1" id="KW-0880">Kelch repeat</keyword>